<dbReference type="SUPFAM" id="SSF57701">
    <property type="entry name" value="Zn2/Cys6 DNA-binding domain"/>
    <property type="match status" value="1"/>
</dbReference>
<keyword evidence="2" id="KW-0539">Nucleus</keyword>
<dbReference type="CDD" id="cd00067">
    <property type="entry name" value="GAL4"/>
    <property type="match status" value="1"/>
</dbReference>
<accession>A0A1E3NZP4</accession>
<dbReference type="RefSeq" id="XP_019037294.1">
    <property type="nucleotide sequence ID" value="XM_019183691.1"/>
</dbReference>
<gene>
    <name evidence="5" type="ORF">WICANDRAFT_64232</name>
</gene>
<dbReference type="PANTHER" id="PTHR37534:SF7">
    <property type="entry name" value="TRANSCRIPTIONAL ACTIVATOR PROTEIN UGA3"/>
    <property type="match status" value="1"/>
</dbReference>
<dbReference type="GO" id="GO:0000981">
    <property type="term" value="F:DNA-binding transcription factor activity, RNA polymerase II-specific"/>
    <property type="evidence" value="ECO:0007669"/>
    <property type="project" value="InterPro"/>
</dbReference>
<evidence type="ECO:0000313" key="5">
    <source>
        <dbReference type="EMBL" id="ODQ58087.1"/>
    </source>
</evidence>
<evidence type="ECO:0000259" key="4">
    <source>
        <dbReference type="PROSITE" id="PS50048"/>
    </source>
</evidence>
<dbReference type="PROSITE" id="PS50048">
    <property type="entry name" value="ZN2_CY6_FUNGAL_2"/>
    <property type="match status" value="1"/>
</dbReference>
<name>A0A1E3NZP4_WICAA</name>
<dbReference type="InterPro" id="IPR001138">
    <property type="entry name" value="Zn2Cys6_DnaBD"/>
</dbReference>
<dbReference type="EMBL" id="KV454212">
    <property type="protein sequence ID" value="ODQ58087.1"/>
    <property type="molecule type" value="Genomic_DNA"/>
</dbReference>
<dbReference type="InterPro" id="IPR021858">
    <property type="entry name" value="Fun_TF"/>
</dbReference>
<dbReference type="OrthoDB" id="4096402at2759"/>
<evidence type="ECO:0000313" key="6">
    <source>
        <dbReference type="Proteomes" id="UP000094112"/>
    </source>
</evidence>
<dbReference type="Pfam" id="PF11951">
    <property type="entry name" value="Fungal_trans_2"/>
    <property type="match status" value="1"/>
</dbReference>
<comment type="subcellular location">
    <subcellularLocation>
        <location evidence="1">Nucleus</location>
    </subcellularLocation>
</comment>
<evidence type="ECO:0000256" key="1">
    <source>
        <dbReference type="ARBA" id="ARBA00004123"/>
    </source>
</evidence>
<dbReference type="GO" id="GO:0045944">
    <property type="term" value="P:positive regulation of transcription by RNA polymerase II"/>
    <property type="evidence" value="ECO:0007669"/>
    <property type="project" value="TreeGrafter"/>
</dbReference>
<dbReference type="GO" id="GO:0008270">
    <property type="term" value="F:zinc ion binding"/>
    <property type="evidence" value="ECO:0007669"/>
    <property type="project" value="InterPro"/>
</dbReference>
<protein>
    <recommendedName>
        <fullName evidence="4">Zn(2)-C6 fungal-type domain-containing protein</fullName>
    </recommendedName>
</protein>
<reference evidence="5 6" key="1">
    <citation type="journal article" date="2016" name="Proc. Natl. Acad. Sci. U.S.A.">
        <title>Comparative genomics of biotechnologically important yeasts.</title>
        <authorList>
            <person name="Riley R."/>
            <person name="Haridas S."/>
            <person name="Wolfe K.H."/>
            <person name="Lopes M.R."/>
            <person name="Hittinger C.T."/>
            <person name="Goeker M."/>
            <person name="Salamov A.A."/>
            <person name="Wisecaver J.H."/>
            <person name="Long T.M."/>
            <person name="Calvey C.H."/>
            <person name="Aerts A.L."/>
            <person name="Barry K.W."/>
            <person name="Choi C."/>
            <person name="Clum A."/>
            <person name="Coughlan A.Y."/>
            <person name="Deshpande S."/>
            <person name="Douglass A.P."/>
            <person name="Hanson S.J."/>
            <person name="Klenk H.-P."/>
            <person name="LaButti K.M."/>
            <person name="Lapidus A."/>
            <person name="Lindquist E.A."/>
            <person name="Lipzen A.M."/>
            <person name="Meier-Kolthoff J.P."/>
            <person name="Ohm R.A."/>
            <person name="Otillar R.P."/>
            <person name="Pangilinan J.L."/>
            <person name="Peng Y."/>
            <person name="Rokas A."/>
            <person name="Rosa C.A."/>
            <person name="Scheuner C."/>
            <person name="Sibirny A.A."/>
            <person name="Slot J.C."/>
            <person name="Stielow J.B."/>
            <person name="Sun H."/>
            <person name="Kurtzman C.P."/>
            <person name="Blackwell M."/>
            <person name="Grigoriev I.V."/>
            <person name="Jeffries T.W."/>
        </authorList>
    </citation>
    <scope>NUCLEOTIDE SEQUENCE [LARGE SCALE GENOMIC DNA]</scope>
    <source>
        <strain evidence="6">ATCC 58044 / CBS 1984 / NCYC 433 / NRRL Y-366-8</strain>
    </source>
</reference>
<dbReference type="AlphaFoldDB" id="A0A1E3NZP4"/>
<evidence type="ECO:0000256" key="2">
    <source>
        <dbReference type="ARBA" id="ARBA00023242"/>
    </source>
</evidence>
<feature type="domain" description="Zn(2)-C6 fungal-type" evidence="4">
    <location>
        <begin position="15"/>
        <end position="43"/>
    </location>
</feature>
<dbReference type="GO" id="GO:0005634">
    <property type="term" value="C:nucleus"/>
    <property type="evidence" value="ECO:0007669"/>
    <property type="project" value="UniProtKB-SubCell"/>
</dbReference>
<proteinExistence type="predicted"/>
<organism evidence="5 6">
    <name type="scientific">Wickerhamomyces anomalus (strain ATCC 58044 / CBS 1984 / NCYC 433 / NRRL Y-366-8)</name>
    <name type="common">Yeast</name>
    <name type="synonym">Hansenula anomala</name>
    <dbReference type="NCBI Taxonomy" id="683960"/>
    <lineage>
        <taxon>Eukaryota</taxon>
        <taxon>Fungi</taxon>
        <taxon>Dikarya</taxon>
        <taxon>Ascomycota</taxon>
        <taxon>Saccharomycotina</taxon>
        <taxon>Saccharomycetes</taxon>
        <taxon>Phaffomycetales</taxon>
        <taxon>Wickerhamomycetaceae</taxon>
        <taxon>Wickerhamomyces</taxon>
    </lineage>
</organism>
<dbReference type="GO" id="GO:0000976">
    <property type="term" value="F:transcription cis-regulatory region binding"/>
    <property type="evidence" value="ECO:0007669"/>
    <property type="project" value="TreeGrafter"/>
</dbReference>
<evidence type="ECO:0000256" key="3">
    <source>
        <dbReference type="SAM" id="MobiDB-lite"/>
    </source>
</evidence>
<dbReference type="InterPro" id="IPR036864">
    <property type="entry name" value="Zn2-C6_fun-type_DNA-bd_sf"/>
</dbReference>
<feature type="region of interest" description="Disordered" evidence="3">
    <location>
        <begin position="57"/>
        <end position="95"/>
    </location>
</feature>
<dbReference type="Pfam" id="PF00172">
    <property type="entry name" value="Zn_clus"/>
    <property type="match status" value="1"/>
</dbReference>
<dbReference type="GeneID" id="30200937"/>
<keyword evidence="6" id="KW-1185">Reference proteome</keyword>
<dbReference type="Proteomes" id="UP000094112">
    <property type="component" value="Unassembled WGS sequence"/>
</dbReference>
<dbReference type="Gene3D" id="4.10.240.10">
    <property type="entry name" value="Zn(2)-C6 fungal-type DNA-binding domain"/>
    <property type="match status" value="1"/>
</dbReference>
<sequence length="753" mass="85548">MQFIPSTGRILKRGRCDECKRRKKRCVGDGPVCDFCKKKGLNCNNYDALQIVQFEGPQRKKQKESPQLEIDSKGKQDEDRVAEHPKAFPHKDSSGISMDYHKLTPSALVNLVKENLPKNGNGSCYLNFDGLAVDNAPTIYLPRKKWVKDSDQPPILQDETTIKIFDKETTIPKEFSLIDFLLSSTRVNLVDLATCHLEEPVSFEEIDRFLKASKSKRTIDTLKERGYLVASKTSNLRGSSYTPQSPNAPVWTPSPRTKTTSIDDIEFVIDLENLKSHYYVQKAAIAIENPEDATKKFSNLPDFIDPVFANELFQRFCAISQDANYTGDLALTSFAAFEGSSGIDKDSVKINFLKVCLPLIFGNVTVLKCVLVLSYYHWRNNEPENEFLKSKERIIKELHICALEDLQERVQNCFSLCCDHSLLAVVLLMSTEVINGLKGKLWVKLLKFVRSMIVIRGGVSKLTENLTGLCLMKLLSVHFAAGGLCSFQSNIGNDNSNEFDNASDSISLVNFFNILDSHPQLDFYDNLNYNSKLGLNDTKGIVRIYGHITQMYNLSTVSYDANNSSVVTDPSLKLYGDYDSVSLTNLEFVLQESERIEKLISETSMNSNWDHLIIPFHHKLQSTFAQKASLLYLYQTVYRQTSLSPKTILLVKSLLKDVEQLFGELKFLSPEESQKSVLFILPLFVLGVDLISTHKRSWFKDELMNLYSLTKKEPLRTCVEVLEKVWEINSTGTMFVDWRMLSYKHSMFICLCV</sequence>
<feature type="compositionally biased region" description="Basic and acidic residues" evidence="3">
    <location>
        <begin position="63"/>
        <end position="93"/>
    </location>
</feature>
<dbReference type="PANTHER" id="PTHR37534">
    <property type="entry name" value="TRANSCRIPTIONAL ACTIVATOR PROTEIN UGA3"/>
    <property type="match status" value="1"/>
</dbReference>